<proteinExistence type="predicted"/>
<dbReference type="HOGENOM" id="CLU_067269_0_0_9"/>
<sequence length="279" mass="31830">MCSPYKIYNDIEFCVKEVNHLKIKSIEINDAFYGGDSIEFLENMPLIEDLSIVSEKHLDLSILDKLSSLKILKLDLSIKKTLNLGSLQVEELSLNWSKNVKGLGDLTSVKKLSLSNYKSVNKDLRELGNLKNLKELELIKGNIESLYGIENNYNLSKISIFYIKSLRSLYPNENKNSTISDIEISGCTNIVDLGDLVTFRNVRKLILDNVGNLTSVKFINEFKELNYFVLLGSVIEDGDVSPCFGIDYVQFEDKDSYSHTFSEFKKLNGIEKRKRKISR</sequence>
<evidence type="ECO:0000313" key="1">
    <source>
        <dbReference type="EMBL" id="AIC93427.1"/>
    </source>
</evidence>
<dbReference type="KEGG" id="ble:BleG1_0819"/>
<dbReference type="EMBL" id="CP003923">
    <property type="protein sequence ID" value="AIC93427.1"/>
    <property type="molecule type" value="Genomic_DNA"/>
</dbReference>
<organism evidence="1 2">
    <name type="scientific">Shouchella lehensis G1</name>
    <dbReference type="NCBI Taxonomy" id="1246626"/>
    <lineage>
        <taxon>Bacteria</taxon>
        <taxon>Bacillati</taxon>
        <taxon>Bacillota</taxon>
        <taxon>Bacilli</taxon>
        <taxon>Bacillales</taxon>
        <taxon>Bacillaceae</taxon>
        <taxon>Shouchella</taxon>
    </lineage>
</organism>
<dbReference type="RefSeq" id="WP_038477486.1">
    <property type="nucleotide sequence ID" value="NZ_CP003923.1"/>
</dbReference>
<dbReference type="Proteomes" id="UP000027142">
    <property type="component" value="Chromosome"/>
</dbReference>
<evidence type="ECO:0000313" key="2">
    <source>
        <dbReference type="Proteomes" id="UP000027142"/>
    </source>
</evidence>
<dbReference type="OrthoDB" id="9157385at2"/>
<dbReference type="Gene3D" id="3.80.10.10">
    <property type="entry name" value="Ribonuclease Inhibitor"/>
    <property type="match status" value="1"/>
</dbReference>
<accession>A0A060LTG6</accession>
<dbReference type="PATRIC" id="fig|1246626.3.peg.819"/>
<reference evidence="1 2" key="1">
    <citation type="journal article" date="2014" name="Gene">
        <title>A comparative genomic analysis of the alkalitolerant soil bacterium Bacillus lehensis G1.</title>
        <authorList>
            <person name="Noor Y.M."/>
            <person name="Samsulrizal N.H."/>
            <person name="Jema'on N.A."/>
            <person name="Low K.O."/>
            <person name="Ramli A.N."/>
            <person name="Alias N.I."/>
            <person name="Damis S.I."/>
            <person name="Fuzi S.F."/>
            <person name="Isa M.N."/>
            <person name="Murad A.M."/>
            <person name="Raih M.F."/>
            <person name="Bakar F.D."/>
            <person name="Najimudin N."/>
            <person name="Mahadi N.M."/>
            <person name="Illias R.M."/>
        </authorList>
    </citation>
    <scope>NUCLEOTIDE SEQUENCE [LARGE SCALE GENOMIC DNA]</scope>
    <source>
        <strain evidence="1 2">G1</strain>
    </source>
</reference>
<dbReference type="InterPro" id="IPR032675">
    <property type="entry name" value="LRR_dom_sf"/>
</dbReference>
<dbReference type="eggNOG" id="COG4886">
    <property type="taxonomic scope" value="Bacteria"/>
</dbReference>
<protein>
    <submittedName>
        <fullName evidence="1">Uncharacterized protein</fullName>
    </submittedName>
</protein>
<dbReference type="AlphaFoldDB" id="A0A060LTG6"/>
<dbReference type="STRING" id="1246626.BleG1_0819"/>
<dbReference type="SUPFAM" id="SSF52058">
    <property type="entry name" value="L domain-like"/>
    <property type="match status" value="1"/>
</dbReference>
<name>A0A060LTG6_9BACI</name>
<keyword evidence="2" id="KW-1185">Reference proteome</keyword>
<gene>
    <name evidence="1" type="ORF">BleG1_0819</name>
</gene>